<dbReference type="GO" id="GO:0003677">
    <property type="term" value="F:DNA binding"/>
    <property type="evidence" value="ECO:0007669"/>
    <property type="project" value="UniProtKB-KW"/>
</dbReference>
<evidence type="ECO:0000256" key="3">
    <source>
        <dbReference type="ARBA" id="ARBA00023163"/>
    </source>
</evidence>
<name>A0A521CQ22_9BACL</name>
<evidence type="ECO:0000256" key="1">
    <source>
        <dbReference type="ARBA" id="ARBA00023015"/>
    </source>
</evidence>
<evidence type="ECO:0000313" key="6">
    <source>
        <dbReference type="Proteomes" id="UP000315636"/>
    </source>
</evidence>
<dbReference type="PANTHER" id="PTHR38445:SF6">
    <property type="entry name" value="GNTR-FAMILY TRANSCRIPTIONAL REGULATOR"/>
    <property type="match status" value="1"/>
</dbReference>
<dbReference type="InterPro" id="IPR000524">
    <property type="entry name" value="Tscrpt_reg_HTH_GntR"/>
</dbReference>
<dbReference type="OrthoDB" id="362473at2"/>
<dbReference type="Proteomes" id="UP000315636">
    <property type="component" value="Unassembled WGS sequence"/>
</dbReference>
<dbReference type="GO" id="GO:0003700">
    <property type="term" value="F:DNA-binding transcription factor activity"/>
    <property type="evidence" value="ECO:0007669"/>
    <property type="project" value="InterPro"/>
</dbReference>
<evidence type="ECO:0000256" key="2">
    <source>
        <dbReference type="ARBA" id="ARBA00023125"/>
    </source>
</evidence>
<dbReference type="CDD" id="cd07377">
    <property type="entry name" value="WHTH_GntR"/>
    <property type="match status" value="1"/>
</dbReference>
<gene>
    <name evidence="5" type="ORF">SAMN06264849_104117</name>
</gene>
<organism evidence="5 6">
    <name type="scientific">Melghirimyces algeriensis</name>
    <dbReference type="NCBI Taxonomy" id="910412"/>
    <lineage>
        <taxon>Bacteria</taxon>
        <taxon>Bacillati</taxon>
        <taxon>Bacillota</taxon>
        <taxon>Bacilli</taxon>
        <taxon>Bacillales</taxon>
        <taxon>Thermoactinomycetaceae</taxon>
        <taxon>Melghirimyces</taxon>
    </lineage>
</organism>
<dbReference type="RefSeq" id="WP_142505194.1">
    <property type="nucleotide sequence ID" value="NZ_FXTI01000004.1"/>
</dbReference>
<dbReference type="EMBL" id="FXTI01000004">
    <property type="protein sequence ID" value="SMO61564.1"/>
    <property type="molecule type" value="Genomic_DNA"/>
</dbReference>
<evidence type="ECO:0000259" key="4">
    <source>
        <dbReference type="PROSITE" id="PS50949"/>
    </source>
</evidence>
<keyword evidence="3" id="KW-0804">Transcription</keyword>
<dbReference type="SUPFAM" id="SSF46785">
    <property type="entry name" value="Winged helix' DNA-binding domain"/>
    <property type="match status" value="1"/>
</dbReference>
<proteinExistence type="predicted"/>
<accession>A0A521CQ22</accession>
<evidence type="ECO:0000313" key="5">
    <source>
        <dbReference type="EMBL" id="SMO61564.1"/>
    </source>
</evidence>
<dbReference type="InterPro" id="IPR036388">
    <property type="entry name" value="WH-like_DNA-bd_sf"/>
</dbReference>
<feature type="domain" description="HTH gntR-type" evidence="4">
    <location>
        <begin position="9"/>
        <end position="77"/>
    </location>
</feature>
<dbReference type="AlphaFoldDB" id="A0A521CQ22"/>
<dbReference type="Pfam" id="PF00392">
    <property type="entry name" value="GntR"/>
    <property type="match status" value="1"/>
</dbReference>
<keyword evidence="1" id="KW-0805">Transcription regulation</keyword>
<reference evidence="5 6" key="1">
    <citation type="submission" date="2017-05" db="EMBL/GenBank/DDBJ databases">
        <authorList>
            <person name="Varghese N."/>
            <person name="Submissions S."/>
        </authorList>
    </citation>
    <scope>NUCLEOTIDE SEQUENCE [LARGE SCALE GENOMIC DNA]</scope>
    <source>
        <strain evidence="5 6">DSM 45474</strain>
    </source>
</reference>
<dbReference type="PANTHER" id="PTHR38445">
    <property type="entry name" value="HTH-TYPE TRANSCRIPTIONAL REPRESSOR YTRA"/>
    <property type="match status" value="1"/>
</dbReference>
<dbReference type="SMART" id="SM00345">
    <property type="entry name" value="HTH_GNTR"/>
    <property type="match status" value="1"/>
</dbReference>
<keyword evidence="6" id="KW-1185">Reference proteome</keyword>
<keyword evidence="2 5" id="KW-0238">DNA-binding</keyword>
<sequence>MKDDFQTSSPIYLQLADRIQRRILRQELTPGEKLPSVREMAVASNVNPNTVQRTYSELERMGIVETRRGQGTFITQDESRLEQLREDLRQQQIRTFVQAMGEMGFSPQEILSGLKEYLIEQEEGGNNRDSV</sequence>
<dbReference type="PROSITE" id="PS50949">
    <property type="entry name" value="HTH_GNTR"/>
    <property type="match status" value="1"/>
</dbReference>
<dbReference type="InterPro" id="IPR036390">
    <property type="entry name" value="WH_DNA-bd_sf"/>
</dbReference>
<dbReference type="Gene3D" id="1.10.10.10">
    <property type="entry name" value="Winged helix-like DNA-binding domain superfamily/Winged helix DNA-binding domain"/>
    <property type="match status" value="1"/>
</dbReference>
<protein>
    <submittedName>
        <fullName evidence="5">DNA-binding transcriptional regulator YhcF, GntR family</fullName>
    </submittedName>
</protein>